<dbReference type="OrthoDB" id="1407586at2"/>
<dbReference type="AlphaFoldDB" id="A0A379JGE1"/>
<feature type="domain" description="Amidohydrolase-related" evidence="2">
    <location>
        <begin position="37"/>
        <end position="269"/>
    </location>
</feature>
<dbReference type="GO" id="GO:0016787">
    <property type="term" value="F:hydrolase activity"/>
    <property type="evidence" value="ECO:0007669"/>
    <property type="project" value="UniProtKB-KW"/>
</dbReference>
<dbReference type="PANTHER" id="PTHR21240:SF19">
    <property type="entry name" value="CATALYTIC_ HYDROLASE"/>
    <property type="match status" value="1"/>
</dbReference>
<dbReference type="SUPFAM" id="SSF51556">
    <property type="entry name" value="Metallo-dependent hydrolases"/>
    <property type="match status" value="1"/>
</dbReference>
<keyword evidence="1" id="KW-0456">Lyase</keyword>
<dbReference type="STRING" id="1406858.GCA_000710895_00484"/>
<sequence length="271" mass="29983">MAIIDVWAQHPTPRLIQHDMFDSLRRWGAPLPTEPLPVSATVAAMAAGSVDVALISAWYAPEGVLVSNDEVAEFAAASQGRLIGVASVDLRRPMAAVRELRRAVTELGLRALRVVPWLWGLPPNDRRYYPLYATCVELGIPFCTQVGHTGPLRASETGRPIPYLDDVALEFPELTIVGGHIGYPWTTEMIALATKYPNVYIDTSAYTVHRYPEELVRYLRGHGRRKVLFGTNFPMITPEHALAGLDDLGLDTEARELFLSGNARRVFGLPE</sequence>
<dbReference type="PANTHER" id="PTHR21240">
    <property type="entry name" value="2-AMINO-3-CARBOXYLMUCONATE-6-SEMIALDEHYDE DECARBOXYLASE"/>
    <property type="match status" value="1"/>
</dbReference>
<organism evidence="3 4">
    <name type="scientific">Nocardia otitidiscaviarum</name>
    <dbReference type="NCBI Taxonomy" id="1823"/>
    <lineage>
        <taxon>Bacteria</taxon>
        <taxon>Bacillati</taxon>
        <taxon>Actinomycetota</taxon>
        <taxon>Actinomycetes</taxon>
        <taxon>Mycobacteriales</taxon>
        <taxon>Nocardiaceae</taxon>
        <taxon>Nocardia</taxon>
    </lineage>
</organism>
<keyword evidence="3" id="KW-0378">Hydrolase</keyword>
<reference evidence="3 4" key="1">
    <citation type="submission" date="2018-06" db="EMBL/GenBank/DDBJ databases">
        <authorList>
            <consortium name="Pathogen Informatics"/>
            <person name="Doyle S."/>
        </authorList>
    </citation>
    <scope>NUCLEOTIDE SEQUENCE [LARGE SCALE GENOMIC DNA]</scope>
    <source>
        <strain evidence="3 4">NCTC1934</strain>
    </source>
</reference>
<dbReference type="Gene3D" id="3.20.20.140">
    <property type="entry name" value="Metal-dependent hydrolases"/>
    <property type="match status" value="1"/>
</dbReference>
<dbReference type="EMBL" id="UGRY01000003">
    <property type="protein sequence ID" value="SUD47530.1"/>
    <property type="molecule type" value="Genomic_DNA"/>
</dbReference>
<evidence type="ECO:0000313" key="4">
    <source>
        <dbReference type="Proteomes" id="UP000255467"/>
    </source>
</evidence>
<dbReference type="InterPro" id="IPR032465">
    <property type="entry name" value="ACMSD"/>
</dbReference>
<evidence type="ECO:0000256" key="1">
    <source>
        <dbReference type="ARBA" id="ARBA00023239"/>
    </source>
</evidence>
<evidence type="ECO:0000313" key="3">
    <source>
        <dbReference type="EMBL" id="SUD47530.1"/>
    </source>
</evidence>
<evidence type="ECO:0000259" key="2">
    <source>
        <dbReference type="Pfam" id="PF04909"/>
    </source>
</evidence>
<keyword evidence="4" id="KW-1185">Reference proteome</keyword>
<accession>A0A379JGE1</accession>
<dbReference type="InterPro" id="IPR032466">
    <property type="entry name" value="Metal_Hydrolase"/>
</dbReference>
<dbReference type="Pfam" id="PF04909">
    <property type="entry name" value="Amidohydro_2"/>
    <property type="match status" value="1"/>
</dbReference>
<gene>
    <name evidence="3" type="ORF">NCTC1934_04844</name>
</gene>
<protein>
    <submittedName>
        <fullName evidence="3">Predicted metal-dependent hydrolase of the TIM-barrel fold</fullName>
    </submittedName>
</protein>
<dbReference type="Proteomes" id="UP000255467">
    <property type="component" value="Unassembled WGS sequence"/>
</dbReference>
<dbReference type="GO" id="GO:0016831">
    <property type="term" value="F:carboxy-lyase activity"/>
    <property type="evidence" value="ECO:0007669"/>
    <property type="project" value="InterPro"/>
</dbReference>
<name>A0A379JGE1_9NOCA</name>
<dbReference type="InterPro" id="IPR006680">
    <property type="entry name" value="Amidohydro-rel"/>
</dbReference>
<proteinExistence type="predicted"/>